<sequence length="104" mass="11847">MSIEAVREFNQIAENDPKIQQSLEATKDTQSLMNLTVELGSEKGLSFTSNDLEQYYAEESRIVPEISLRNVMFLTRPSKASKSDPEVCDRLPYLARQFCLKLNS</sequence>
<accession>A0A552FI99</accession>
<name>A0A552FI99_MICAE</name>
<dbReference type="AlphaFoldDB" id="A0A552FI99"/>
<evidence type="ECO:0000259" key="1">
    <source>
        <dbReference type="Pfam" id="PF07862"/>
    </source>
</evidence>
<evidence type="ECO:0000313" key="3">
    <source>
        <dbReference type="Proteomes" id="UP000320293"/>
    </source>
</evidence>
<dbReference type="EMBL" id="SFBF01000244">
    <property type="protein sequence ID" value="TRU46407.1"/>
    <property type="molecule type" value="Genomic_DNA"/>
</dbReference>
<organism evidence="2 3">
    <name type="scientific">Microcystis aeruginosa Ma_QC_Ca_00000000_S207</name>
    <dbReference type="NCBI Taxonomy" id="2486251"/>
    <lineage>
        <taxon>Bacteria</taxon>
        <taxon>Bacillati</taxon>
        <taxon>Cyanobacteriota</taxon>
        <taxon>Cyanophyceae</taxon>
        <taxon>Oscillatoriophycideae</taxon>
        <taxon>Chroococcales</taxon>
        <taxon>Microcystaceae</taxon>
        <taxon>Microcystis</taxon>
    </lineage>
</organism>
<reference evidence="2 3" key="1">
    <citation type="submission" date="2019-01" db="EMBL/GenBank/DDBJ databases">
        <title>Coherence of Microcystis species and biogeography revealed through population genomics.</title>
        <authorList>
            <person name="Perez-Carrascal O.M."/>
            <person name="Terrat Y."/>
            <person name="Giani A."/>
            <person name="Fortin N."/>
            <person name="Tromas N."/>
            <person name="Shapiro B.J."/>
        </authorList>
    </citation>
    <scope>NUCLEOTIDE SEQUENCE [LARGE SCALE GENOMIC DNA]</scope>
    <source>
        <strain evidence="2">Ma_QC_Ca_00000000_S207</strain>
    </source>
</reference>
<dbReference type="Pfam" id="PF07862">
    <property type="entry name" value="Nif11"/>
    <property type="match status" value="1"/>
</dbReference>
<dbReference type="Proteomes" id="UP000320293">
    <property type="component" value="Unassembled WGS sequence"/>
</dbReference>
<dbReference type="InterPro" id="IPR012903">
    <property type="entry name" value="Nif11"/>
</dbReference>
<evidence type="ECO:0000313" key="2">
    <source>
        <dbReference type="EMBL" id="TRU46407.1"/>
    </source>
</evidence>
<protein>
    <submittedName>
        <fullName evidence="2">Nif11 family protein</fullName>
    </submittedName>
</protein>
<gene>
    <name evidence="2" type="ORF">EWV91_12785</name>
</gene>
<feature type="domain" description="Nif11" evidence="1">
    <location>
        <begin position="1"/>
        <end position="52"/>
    </location>
</feature>
<comment type="caution">
    <text evidence="2">The sequence shown here is derived from an EMBL/GenBank/DDBJ whole genome shotgun (WGS) entry which is preliminary data.</text>
</comment>
<proteinExistence type="predicted"/>